<dbReference type="EMBL" id="GBEZ01000864">
    <property type="protein sequence ID" value="JAC84054.1"/>
    <property type="molecule type" value="Transcribed_RNA"/>
</dbReference>
<dbReference type="GO" id="GO:0019903">
    <property type="term" value="F:protein phosphatase binding"/>
    <property type="evidence" value="ECO:0007669"/>
    <property type="project" value="InterPro"/>
</dbReference>
<keyword evidence="2" id="KW-0131">Cell cycle</keyword>
<dbReference type="PANTHER" id="PTHR12634:SF8">
    <property type="entry name" value="FIERY MOUNTAIN, ISOFORM D"/>
    <property type="match status" value="1"/>
</dbReference>
<feature type="region of interest" description="Disordered" evidence="3">
    <location>
        <begin position="562"/>
        <end position="598"/>
    </location>
</feature>
<evidence type="ECO:0000256" key="2">
    <source>
        <dbReference type="ARBA" id="ARBA00023306"/>
    </source>
</evidence>
<feature type="compositionally biased region" description="Polar residues" evidence="3">
    <location>
        <begin position="652"/>
        <end position="662"/>
    </location>
</feature>
<dbReference type="GO" id="GO:0019888">
    <property type="term" value="F:protein phosphatase regulator activity"/>
    <property type="evidence" value="ECO:0007669"/>
    <property type="project" value="TreeGrafter"/>
</dbReference>
<name>A0A061SLX1_9CHLO</name>
<organism evidence="4">
    <name type="scientific">Tetraselmis sp. GSL018</name>
    <dbReference type="NCBI Taxonomy" id="582737"/>
    <lineage>
        <taxon>Eukaryota</taxon>
        <taxon>Viridiplantae</taxon>
        <taxon>Chlorophyta</taxon>
        <taxon>core chlorophytes</taxon>
        <taxon>Chlorodendrophyceae</taxon>
        <taxon>Chlorodendrales</taxon>
        <taxon>Chlorodendraceae</taxon>
        <taxon>Tetraselmis</taxon>
    </lineage>
</organism>
<sequence>MFWRVAEYSQPSPIEAILDKEDFTLEELLDEDDLIQEVKSLNNRLLAFLRQRETVDQLITYLVELPGDSDDPKRQFKYPYAACEIFACEVEEMFTVLLEDDKLMGRLFGFLESEQPLNTSLAGYFGRVVGSLLVRRTGELMGYLKQHQEVLENLVGQLQTTSIAEVVVQLVGSDEQSFMYYGNHHMYWLAETNLMDLLIERLGPGFPPEVQANAADILAAIAHTQPSPLATKLSTWRYMEMLFARALEPGRGDVLVPTLNVCIALLEPKRVSTENDFMSPDVSAIGALHSSQPAGDSSLKAEAAKGILKEMPRLVELLKQPPSGKTTMSTTFGELSPPLGTHRWKVAELLSVLAASHSSGVEAALISNGAVRTCLGLFLEFPFNNLLHHVVTCLLQACLDGSSEMVSHLLKDCALPTWLASCPSEVVVSTGGAPLRAGYMGHITQLGNSLADLGSRSPEVKKLLDVDKQWALFVNTTLNERNSMEDVHKWSCGRPAALGSPGDDDLQDSDFRFQTHDVFHRYPDDDENDEDEEMETHNFFGADDVNHEMSSLAVEDTLQLNKWDDANSGGSGTSSDSDDGGNEAVVPTPDGPVPVSQTDDDAVVVANSDDDDLLAGDIVFGGSPTCAPVEPMDGPVGDALDGAAGSPDWRNSPVSPKGQASVSVDEAEPQFNSFQYWRTSIPMEVPEDL</sequence>
<gene>
    <name evidence="4" type="primary">PPP6R3</name>
    <name evidence="4" type="ORF">TSPGSL018_1864</name>
</gene>
<evidence type="ECO:0000256" key="1">
    <source>
        <dbReference type="ARBA" id="ARBA00006180"/>
    </source>
</evidence>
<proteinExistence type="inferred from homology"/>
<evidence type="ECO:0000256" key="3">
    <source>
        <dbReference type="SAM" id="MobiDB-lite"/>
    </source>
</evidence>
<dbReference type="SUPFAM" id="SSF48371">
    <property type="entry name" value="ARM repeat"/>
    <property type="match status" value="1"/>
</dbReference>
<comment type="similarity">
    <text evidence="1">Belongs to the SAPS family.</text>
</comment>
<dbReference type="AlphaFoldDB" id="A0A061SLX1"/>
<evidence type="ECO:0000313" key="4">
    <source>
        <dbReference type="EMBL" id="JAC84054.1"/>
    </source>
</evidence>
<dbReference type="PANTHER" id="PTHR12634">
    <property type="entry name" value="SIT4 YEAST -ASSOCIATING PROTEIN-RELATED"/>
    <property type="match status" value="1"/>
</dbReference>
<accession>A0A061SLX1</accession>
<dbReference type="Pfam" id="PF04499">
    <property type="entry name" value="SAPS"/>
    <property type="match status" value="1"/>
</dbReference>
<feature type="region of interest" description="Disordered" evidence="3">
    <location>
        <begin position="625"/>
        <end position="666"/>
    </location>
</feature>
<protein>
    <submittedName>
        <fullName evidence="4">Serine/threonine-protein phosphatase 6 regulatory subunit 3</fullName>
    </submittedName>
</protein>
<reference evidence="4" key="1">
    <citation type="submission" date="2014-05" db="EMBL/GenBank/DDBJ databases">
        <title>The transcriptome of the halophilic microalga Tetraselmis sp. GSL018 isolated from the Great Salt Lake, Utah.</title>
        <authorList>
            <person name="Jinkerson R.E."/>
            <person name="D'Adamo S."/>
            <person name="Posewitz M.C."/>
        </authorList>
    </citation>
    <scope>NUCLEOTIDE SEQUENCE</scope>
    <source>
        <strain evidence="4">GSL018</strain>
    </source>
</reference>
<dbReference type="InterPro" id="IPR007587">
    <property type="entry name" value="SAPS"/>
</dbReference>
<dbReference type="InterPro" id="IPR016024">
    <property type="entry name" value="ARM-type_fold"/>
</dbReference>